<gene>
    <name evidence="4" type="ORF">QQS21_006421</name>
</gene>
<reference evidence="4" key="1">
    <citation type="submission" date="2023-06" db="EMBL/GenBank/DDBJ databases">
        <title>Conoideocrella luteorostrata (Hypocreales: Clavicipitaceae), a potential biocontrol fungus for elongate hemlock scale in United States Christmas tree production areas.</title>
        <authorList>
            <person name="Barrett H."/>
            <person name="Lovett B."/>
            <person name="Macias A.M."/>
            <person name="Stajich J.E."/>
            <person name="Kasson M.T."/>
        </authorList>
    </citation>
    <scope>NUCLEOTIDE SEQUENCE</scope>
    <source>
        <strain evidence="4">ARSEF 14590</strain>
    </source>
</reference>
<dbReference type="Pfam" id="PF26639">
    <property type="entry name" value="Het-6_barrel"/>
    <property type="match status" value="1"/>
</dbReference>
<protein>
    <recommendedName>
        <fullName evidence="3">Zn(2)-C6 fungal-type domain-containing protein</fullName>
    </recommendedName>
</protein>
<organism evidence="4 5">
    <name type="scientific">Conoideocrella luteorostrata</name>
    <dbReference type="NCBI Taxonomy" id="1105319"/>
    <lineage>
        <taxon>Eukaryota</taxon>
        <taxon>Fungi</taxon>
        <taxon>Dikarya</taxon>
        <taxon>Ascomycota</taxon>
        <taxon>Pezizomycotina</taxon>
        <taxon>Sordariomycetes</taxon>
        <taxon>Hypocreomycetidae</taxon>
        <taxon>Hypocreales</taxon>
        <taxon>Clavicipitaceae</taxon>
        <taxon>Conoideocrella</taxon>
    </lineage>
</organism>
<evidence type="ECO:0000256" key="2">
    <source>
        <dbReference type="SAM" id="MobiDB-lite"/>
    </source>
</evidence>
<comment type="caution">
    <text evidence="4">The sequence shown here is derived from an EMBL/GenBank/DDBJ whole genome shotgun (WGS) entry which is preliminary data.</text>
</comment>
<dbReference type="PANTHER" id="PTHR24148:SF64">
    <property type="entry name" value="HETEROKARYON INCOMPATIBILITY DOMAIN-CONTAINING PROTEIN"/>
    <property type="match status" value="1"/>
</dbReference>
<dbReference type="InterPro" id="IPR010730">
    <property type="entry name" value="HET"/>
</dbReference>
<dbReference type="InterPro" id="IPR001138">
    <property type="entry name" value="Zn2Cys6_DnaBD"/>
</dbReference>
<dbReference type="AlphaFoldDB" id="A0AAJ0CML1"/>
<feature type="region of interest" description="Disordered" evidence="2">
    <location>
        <begin position="126"/>
        <end position="145"/>
    </location>
</feature>
<keyword evidence="1" id="KW-0539">Nucleus</keyword>
<dbReference type="Pfam" id="PF06985">
    <property type="entry name" value="HET"/>
    <property type="match status" value="1"/>
</dbReference>
<dbReference type="InterPro" id="IPR036864">
    <property type="entry name" value="Zn2-C6_fun-type_DNA-bd_sf"/>
</dbReference>
<dbReference type="InterPro" id="IPR052895">
    <property type="entry name" value="HetReg/Transcr_Mod"/>
</dbReference>
<dbReference type="CDD" id="cd00067">
    <property type="entry name" value="GAL4"/>
    <property type="match status" value="1"/>
</dbReference>
<evidence type="ECO:0000313" key="4">
    <source>
        <dbReference type="EMBL" id="KAK2596144.1"/>
    </source>
</evidence>
<sequence>MFAPVGTKKLGYDSTSHQSEAVDAKQTVGILSSRKVVSPANVFWQQCHRCSRMKRHCDGAVPKCGQCESHGMSCRYPDRAAYQLLDRKHDPSLISAELITSTAEQRLLLSHRLPIDPVAELPLTINTAPPLDTTTDKPIPTPRDISEEPAVKFIGSYTPLAAPSVKVPPLHYDFASAGTPPVLRPKVESSPPLHGTLTSTPENEYQYLEIPPNRVRLLLLSKGESSDSIHCSLKTLDSQELSKKCIVYQALSYAWGPGEDLRHSIFLRDLILPKSQSDNLENGFLPLVAHQLIPRRFHVRPSLYLALMQLRSKTDDLWFWVDAICINQADNKEKTHQLSKMLEIYRNANNVCIWIGEDVAARDSNQAGGTAMQFVPRIINLTEFERIISSKKMDEEVAHGCCAFAAMLKSPWFGRRWVIQEVSAACHASIQYGRHRINWIDFADAVDLFTASIDRIRSTFKNTEAFKSNPDALRHIESTGARAIVCSTNEVLRKAANGMIVERPLDIESLVMKFVHFDTSDPRDTIYALLALARGSSPSLQSPSLRPDYSSPPLQTYMEFVRYCVITGGSLDIVCRHWALPLKNFPFRWTWRDSSRGDKASVLGRILPTWIGLASNSAFGPPSRFTGRLNGDSLVGSPGKAVYNACRGSHLDVRFGEELVEQTAAVAGTKMNGSMSAMGMAIGVVSKATSRVVDGIISDDCLELLGWQQDDDVNTIPDQLWRTMVGNRNHEGQPPPRWYRRACMYCLRMTTAEGDLNIMKLVEASQLPNTVLHFLRRVQAVVWSRKFLTCQNLRANGSPFIGLGPRYAKEGDLLCILFGCSVPVLLRRLDQSPKYGLVGECYIHGIMDGEIMTILGERGVQDATALFEIH</sequence>
<dbReference type="PANTHER" id="PTHR24148">
    <property type="entry name" value="ANKYRIN REPEAT DOMAIN-CONTAINING PROTEIN 39 HOMOLOG-RELATED"/>
    <property type="match status" value="1"/>
</dbReference>
<dbReference type="SUPFAM" id="SSF57701">
    <property type="entry name" value="Zn2/Cys6 DNA-binding domain"/>
    <property type="match status" value="1"/>
</dbReference>
<dbReference type="GO" id="GO:0000981">
    <property type="term" value="F:DNA-binding transcription factor activity, RNA polymerase II-specific"/>
    <property type="evidence" value="ECO:0007669"/>
    <property type="project" value="InterPro"/>
</dbReference>
<evidence type="ECO:0000313" key="5">
    <source>
        <dbReference type="Proteomes" id="UP001251528"/>
    </source>
</evidence>
<evidence type="ECO:0000256" key="1">
    <source>
        <dbReference type="ARBA" id="ARBA00023242"/>
    </source>
</evidence>
<keyword evidence="5" id="KW-1185">Reference proteome</keyword>
<dbReference type="PROSITE" id="PS50048">
    <property type="entry name" value="ZN2_CY6_FUNGAL_2"/>
    <property type="match status" value="1"/>
</dbReference>
<evidence type="ECO:0000259" key="3">
    <source>
        <dbReference type="PROSITE" id="PS50048"/>
    </source>
</evidence>
<dbReference type="Pfam" id="PF00172">
    <property type="entry name" value="Zn_clus"/>
    <property type="match status" value="1"/>
</dbReference>
<proteinExistence type="predicted"/>
<dbReference type="EMBL" id="JASWJB010000119">
    <property type="protein sequence ID" value="KAK2596144.1"/>
    <property type="molecule type" value="Genomic_DNA"/>
</dbReference>
<dbReference type="GO" id="GO:0008270">
    <property type="term" value="F:zinc ion binding"/>
    <property type="evidence" value="ECO:0007669"/>
    <property type="project" value="InterPro"/>
</dbReference>
<name>A0AAJ0CML1_9HYPO</name>
<dbReference type="Gene3D" id="4.10.240.10">
    <property type="entry name" value="Zn(2)-C6 fungal-type DNA-binding domain"/>
    <property type="match status" value="1"/>
</dbReference>
<accession>A0AAJ0CML1</accession>
<feature type="domain" description="Zn(2)-C6 fungal-type" evidence="3">
    <location>
        <begin position="46"/>
        <end position="76"/>
    </location>
</feature>
<dbReference type="Proteomes" id="UP001251528">
    <property type="component" value="Unassembled WGS sequence"/>
</dbReference>